<dbReference type="PANTHER" id="PTHR44329">
    <property type="entry name" value="SERINE/THREONINE-PROTEIN KINASE TNNI3K-RELATED"/>
    <property type="match status" value="1"/>
</dbReference>
<feature type="region of interest" description="Disordered" evidence="7">
    <location>
        <begin position="344"/>
        <end position="433"/>
    </location>
</feature>
<feature type="domain" description="Protein kinase" evidence="8">
    <location>
        <begin position="14"/>
        <end position="297"/>
    </location>
</feature>
<evidence type="ECO:0000256" key="1">
    <source>
        <dbReference type="ARBA" id="ARBA00022527"/>
    </source>
</evidence>
<evidence type="ECO:0000256" key="4">
    <source>
        <dbReference type="ARBA" id="ARBA00023170"/>
    </source>
</evidence>
<evidence type="ECO:0000256" key="2">
    <source>
        <dbReference type="ARBA" id="ARBA00022741"/>
    </source>
</evidence>
<keyword evidence="1" id="KW-0723">Serine/threonine-protein kinase</keyword>
<evidence type="ECO:0000256" key="5">
    <source>
        <dbReference type="PROSITE-ProRule" id="PRU10141"/>
    </source>
</evidence>
<evidence type="ECO:0000256" key="7">
    <source>
        <dbReference type="SAM" id="MobiDB-lite"/>
    </source>
</evidence>
<feature type="coiled-coil region" evidence="6">
    <location>
        <begin position="449"/>
        <end position="494"/>
    </location>
</feature>
<feature type="compositionally biased region" description="Basic and acidic residues" evidence="7">
    <location>
        <begin position="367"/>
        <end position="433"/>
    </location>
</feature>
<proteinExistence type="predicted"/>
<keyword evidence="1" id="KW-0808">Transferase</keyword>
<dbReference type="Gene3D" id="2.60.120.260">
    <property type="entry name" value="Galactose-binding domain-like"/>
    <property type="match status" value="1"/>
</dbReference>
<dbReference type="InterPro" id="IPR008271">
    <property type="entry name" value="Ser/Thr_kinase_AS"/>
</dbReference>
<dbReference type="InterPro" id="IPR051681">
    <property type="entry name" value="Ser/Thr_Kinases-Pseudokinases"/>
</dbReference>
<dbReference type="SUPFAM" id="SSF56112">
    <property type="entry name" value="Protein kinase-like (PK-like)"/>
    <property type="match status" value="1"/>
</dbReference>
<reference evidence="9 10" key="1">
    <citation type="submission" date="2024-04" db="EMBL/GenBank/DDBJ databases">
        <title>Tritrichomonas musculus Genome.</title>
        <authorList>
            <person name="Alves-Ferreira E."/>
            <person name="Grigg M."/>
            <person name="Lorenzi H."/>
            <person name="Galac M."/>
        </authorList>
    </citation>
    <scope>NUCLEOTIDE SEQUENCE [LARGE SCALE GENOMIC DNA]</scope>
    <source>
        <strain evidence="9 10">EAF2021</strain>
    </source>
</reference>
<comment type="caution">
    <text evidence="9">The sequence shown here is derived from an EMBL/GenBank/DDBJ whole genome shotgun (WGS) entry which is preliminary data.</text>
</comment>
<dbReference type="Gene3D" id="1.10.510.10">
    <property type="entry name" value="Transferase(Phosphotransferase) domain 1"/>
    <property type="match status" value="1"/>
</dbReference>
<dbReference type="PROSITE" id="PS00107">
    <property type="entry name" value="PROTEIN_KINASE_ATP"/>
    <property type="match status" value="1"/>
</dbReference>
<dbReference type="SMART" id="SM00220">
    <property type="entry name" value="S_TKc"/>
    <property type="match status" value="1"/>
</dbReference>
<keyword evidence="6" id="KW-0175">Coiled coil</keyword>
<dbReference type="InterPro" id="IPR008979">
    <property type="entry name" value="Galactose-bd-like_sf"/>
</dbReference>
<feature type="binding site" evidence="5">
    <location>
        <position position="43"/>
    </location>
    <ligand>
        <name>ATP</name>
        <dbReference type="ChEBI" id="CHEBI:30616"/>
    </ligand>
</feature>
<accession>A0ABR2LBG2</accession>
<dbReference type="PROSITE" id="PS00108">
    <property type="entry name" value="PROTEIN_KINASE_ST"/>
    <property type="match status" value="1"/>
</dbReference>
<evidence type="ECO:0000313" key="10">
    <source>
        <dbReference type="Proteomes" id="UP001470230"/>
    </source>
</evidence>
<evidence type="ECO:0000256" key="6">
    <source>
        <dbReference type="SAM" id="Coils"/>
    </source>
</evidence>
<evidence type="ECO:0000259" key="8">
    <source>
        <dbReference type="PROSITE" id="PS50011"/>
    </source>
</evidence>
<dbReference type="PANTHER" id="PTHR44329:SF214">
    <property type="entry name" value="PROTEIN KINASE DOMAIN-CONTAINING PROTEIN"/>
    <property type="match status" value="1"/>
</dbReference>
<dbReference type="InterPro" id="IPR017441">
    <property type="entry name" value="Protein_kinase_ATP_BS"/>
</dbReference>
<organism evidence="9 10">
    <name type="scientific">Tritrichomonas musculus</name>
    <dbReference type="NCBI Taxonomy" id="1915356"/>
    <lineage>
        <taxon>Eukaryota</taxon>
        <taxon>Metamonada</taxon>
        <taxon>Parabasalia</taxon>
        <taxon>Tritrichomonadida</taxon>
        <taxon>Tritrichomonadidae</taxon>
        <taxon>Tritrichomonas</taxon>
    </lineage>
</organism>
<sequence length="789" mass="89571">MDFKDAFFDTDSFEPTGKKLGQGAFGEVYVVTRESDDKQYAAKLIKIQKTFTGEDQMMFLRESLILYKLNHPAIVKFHGINFHSFNDPTSLQPTILTEYLEHGSLKVILDKEKQSIADSNWNPTKKFICLIGISDALRYLHRNGILHRDLKPENILVDGNYYPRVCDFGLSKCFSQSMTKSMQMSMTGKIGTPLYMAPELIEDEGHYGLGIDVYAFGVLAYEIVTGVEPFSVNGRPISLKNLLKKVTSGIRPEFTEGVPEKMKELITRCWSQAAEDRPSFDEIFEELAGAISYDEYTEETVDEREIKDYIEDLREHEERSKETETAGINKKEYEKLKKEIEAKNKENKELRTENEKTSNENSSLKSDLAKTKSEKDSEIAKMRKEKDSEIAKIKSEKDTELAKMKSEKDSEIAKMKSEKDSEIAKIKSEKDSEIAKIKSEKDSELAKMKSEKDRDVKSVEEKMKAQNDRLNAAIKGKNEEISSLKAELARLEKEKGSKSPAPFISSRFFTVEMSKKGPGILAQLNDKQETPFDRLFIASQSSADIYTLLVPHAEGQFTLVGINSFIGFDLETPVTISGVTIFSDNSYFPKSFDIAIDGITMKSVKVANELNGAYKDMTVKFDPIRGRKVRFRSTGPNWTGESFLLVKGIELLSTEAKYSKGVFATLVSESENKDPHKSPVIVFASSLDFDSFYLLDADKNVSTYPYKNSWFQVELTKGTAILNGFRFWRCNPEKLRSYKLICTDDSSKPESSWTTLIEINEKTENEHELLDIYEFPHPSPPTRFVSSIV</sequence>
<name>A0ABR2LBG2_9EUKA</name>
<dbReference type="InterPro" id="IPR001245">
    <property type="entry name" value="Ser-Thr/Tyr_kinase_cat_dom"/>
</dbReference>
<feature type="compositionally biased region" description="Basic and acidic residues" evidence="7">
    <location>
        <begin position="344"/>
        <end position="358"/>
    </location>
</feature>
<keyword evidence="2 5" id="KW-0547">Nucleotide-binding</keyword>
<gene>
    <name evidence="9" type="ORF">M9Y10_002655</name>
</gene>
<dbReference type="InterPro" id="IPR011009">
    <property type="entry name" value="Kinase-like_dom_sf"/>
</dbReference>
<keyword evidence="3 5" id="KW-0067">ATP-binding</keyword>
<dbReference type="InterPro" id="IPR000719">
    <property type="entry name" value="Prot_kinase_dom"/>
</dbReference>
<dbReference type="SUPFAM" id="SSF49785">
    <property type="entry name" value="Galactose-binding domain-like"/>
    <property type="match status" value="1"/>
</dbReference>
<keyword evidence="4" id="KW-0675">Receptor</keyword>
<dbReference type="PRINTS" id="PR00109">
    <property type="entry name" value="TYRKINASE"/>
</dbReference>
<keyword evidence="10" id="KW-1185">Reference proteome</keyword>
<keyword evidence="1" id="KW-0418">Kinase</keyword>
<evidence type="ECO:0000313" key="9">
    <source>
        <dbReference type="EMBL" id="KAK8900331.1"/>
    </source>
</evidence>
<protein>
    <recommendedName>
        <fullName evidence="8">Protein kinase domain-containing protein</fullName>
    </recommendedName>
</protein>
<evidence type="ECO:0000256" key="3">
    <source>
        <dbReference type="ARBA" id="ARBA00022840"/>
    </source>
</evidence>
<dbReference type="Pfam" id="PF00069">
    <property type="entry name" value="Pkinase"/>
    <property type="match status" value="1"/>
</dbReference>
<dbReference type="EMBL" id="JAPFFF010000001">
    <property type="protein sequence ID" value="KAK8900331.1"/>
    <property type="molecule type" value="Genomic_DNA"/>
</dbReference>
<dbReference type="PROSITE" id="PS50011">
    <property type="entry name" value="PROTEIN_KINASE_DOM"/>
    <property type="match status" value="1"/>
</dbReference>
<dbReference type="Proteomes" id="UP001470230">
    <property type="component" value="Unassembled WGS sequence"/>
</dbReference>